<evidence type="ECO:0000313" key="4">
    <source>
        <dbReference type="Proteomes" id="UP000031740"/>
    </source>
</evidence>
<keyword evidence="1" id="KW-0472">Membrane</keyword>
<dbReference type="PATRIC" id="fig|1293911.3.peg.53"/>
<comment type="caution">
    <text evidence="3">The sequence shown here is derived from an EMBL/GenBank/DDBJ whole genome shotgun (WGS) entry which is preliminary data.</text>
</comment>
<dbReference type="Proteomes" id="UP000031740">
    <property type="component" value="Unassembled WGS sequence"/>
</dbReference>
<reference evidence="3 4" key="1">
    <citation type="submission" date="2013-04" db="EMBL/GenBank/DDBJ databases">
        <title>The Genome Sequence of Bartonella bacilliformis Ver097.</title>
        <authorList>
            <consortium name="The Broad Institute Genomics Platform"/>
            <consortium name="The Broad Institute Genome Sequencing Center for Infectious Disease"/>
            <person name="Feldgarden M."/>
            <person name="Kirby J."/>
            <person name="Birtles R."/>
            <person name="Dasch G."/>
            <person name="Hendrix L."/>
            <person name="Koehler J."/>
            <person name="Walker B."/>
            <person name="Young S.K."/>
            <person name="Zeng Q."/>
            <person name="Gargeya S."/>
            <person name="Fitzgerald M."/>
            <person name="Haas B."/>
            <person name="Abouelleil A."/>
            <person name="Allen A.W."/>
            <person name="Alvarado L."/>
            <person name="Arachchi H.M."/>
            <person name="Berlin A.M."/>
            <person name="Chapman S.B."/>
            <person name="Gainer-Dewar J."/>
            <person name="Goldberg J."/>
            <person name="Griggs A."/>
            <person name="Gujja S."/>
            <person name="Hansen M."/>
            <person name="Howarth C."/>
            <person name="Imamovic A."/>
            <person name="Ireland A."/>
            <person name="Larimer J."/>
            <person name="McCowan C."/>
            <person name="Murphy C."/>
            <person name="Pearson M."/>
            <person name="Poon T.W."/>
            <person name="Priest M."/>
            <person name="Roberts A."/>
            <person name="Saif S."/>
            <person name="Shea T."/>
            <person name="Sisk P."/>
            <person name="Sykes S."/>
            <person name="Wortman J."/>
            <person name="Nusbaum C."/>
            <person name="Birren B."/>
        </authorList>
    </citation>
    <scope>NUCLEOTIDE SEQUENCE [LARGE SCALE GENOMIC DNA]</scope>
    <source>
        <strain evidence="3 4">Ver097</strain>
    </source>
</reference>
<dbReference type="Pfam" id="PF04028">
    <property type="entry name" value="DUF374"/>
    <property type="match status" value="1"/>
</dbReference>
<dbReference type="RefSeq" id="WP_041848858.1">
    <property type="nucleotide sequence ID" value="NZ_KL503802.1"/>
</dbReference>
<keyword evidence="1" id="KW-1133">Transmembrane helix</keyword>
<feature type="domain" description="DUF374" evidence="2">
    <location>
        <begin position="89"/>
        <end position="157"/>
    </location>
</feature>
<dbReference type="HOGENOM" id="CLU_086327_1_1_5"/>
<organism evidence="3 4">
    <name type="scientific">Bartonella bacilliformis Ver097</name>
    <dbReference type="NCBI Taxonomy" id="1293911"/>
    <lineage>
        <taxon>Bacteria</taxon>
        <taxon>Pseudomonadati</taxon>
        <taxon>Pseudomonadota</taxon>
        <taxon>Alphaproteobacteria</taxon>
        <taxon>Hyphomicrobiales</taxon>
        <taxon>Bartonellaceae</taxon>
        <taxon>Bartonella</taxon>
    </lineage>
</organism>
<evidence type="ECO:0000313" key="3">
    <source>
        <dbReference type="EMBL" id="KEG21105.1"/>
    </source>
</evidence>
<dbReference type="STRING" id="1293911.H710_00052"/>
<protein>
    <recommendedName>
        <fullName evidence="2">DUF374 domain-containing protein</fullName>
    </recommendedName>
</protein>
<name>A0A072R5S6_BARBA</name>
<dbReference type="CDD" id="cd07983">
    <property type="entry name" value="LPLAT_DUF374-like"/>
    <property type="match status" value="1"/>
</dbReference>
<accession>A0A072R5S6</accession>
<proteinExistence type="predicted"/>
<dbReference type="EMBL" id="ASIV01000001">
    <property type="protein sequence ID" value="KEG21105.1"/>
    <property type="molecule type" value="Genomic_DNA"/>
</dbReference>
<sequence>MSKIIQKEKGGILGRFWRKNRNLLLKNWFVQVFFVWVLANYLRFVYWTNPRLKSSDDARQAHNTYNPFIITFWHGRHIMGPFLRPSDEVIMGMFSRSADAEINAQLAKKLGLEIVRGSGGRSKAHYVNKGGAQALLTLKNSLKSGKTVAMIADIANGKAREVGKGIILLAKISGRPIVPYIYAFSREKILENTWDKTAIPLPFGRSIFLMGEALFVPNDADDILLEEKRMELTDMMNRLTDEAYSRLRNDQ</sequence>
<evidence type="ECO:0000256" key="1">
    <source>
        <dbReference type="SAM" id="Phobius"/>
    </source>
</evidence>
<dbReference type="AlphaFoldDB" id="A0A072R5S6"/>
<gene>
    <name evidence="3" type="ORF">H710_00052</name>
</gene>
<evidence type="ECO:0000259" key="2">
    <source>
        <dbReference type="Pfam" id="PF04028"/>
    </source>
</evidence>
<keyword evidence="1" id="KW-0812">Transmembrane</keyword>
<dbReference type="InterPro" id="IPR007172">
    <property type="entry name" value="DUF374"/>
</dbReference>
<feature type="transmembrane region" description="Helical" evidence="1">
    <location>
        <begin position="28"/>
        <end position="47"/>
    </location>
</feature>